<evidence type="ECO:0000313" key="2">
    <source>
        <dbReference type="Proteomes" id="UP000785679"/>
    </source>
</evidence>
<dbReference type="AlphaFoldDB" id="A0A8J8NZ67"/>
<sequence length="405" mass="47245">MKDLNIENTQDLSMLLNFQKCHNVPFFKQNNPLNVNFSSIQSLIQLIPLFNNFNRYIRLHLTKQLKLHQNEKELNEIASAFEQHWDQNHKIKENLCVAYSGYFNIPLEKLLLRIFCGVKSLSISTERTQRIMESDRISLKDDFLLFDCGTADQKAPFDYCVKTLSLSCDLQLYTRLFKECYNLTKLEHLSLDSQDGNQIIAFMNVIKESVHLKRLQIKVGRSLIEYMIDSQTGQEIICQDQILQYLSIERNFNRLQELKIESRECPILNSSQLQMLRVICQNLPQLNKLDVQVGYECFLGESQEIITKILLNLAEKKSFQYLVLAISNLTRVSFKVDQFSQLILKLSKKLEECRSEDRTSFNLVLSFDSSFIESDNVRDAIEVIIIEKSPLLWIDTNVNSQPNIF</sequence>
<proteinExistence type="predicted"/>
<reference evidence="1" key="1">
    <citation type="submission" date="2019-06" db="EMBL/GenBank/DDBJ databases">
        <authorList>
            <person name="Zheng W."/>
        </authorList>
    </citation>
    <scope>NUCLEOTIDE SEQUENCE</scope>
    <source>
        <strain evidence="1">QDHG01</strain>
    </source>
</reference>
<dbReference type="Proteomes" id="UP000785679">
    <property type="component" value="Unassembled WGS sequence"/>
</dbReference>
<organism evidence="1 2">
    <name type="scientific">Halteria grandinella</name>
    <dbReference type="NCBI Taxonomy" id="5974"/>
    <lineage>
        <taxon>Eukaryota</taxon>
        <taxon>Sar</taxon>
        <taxon>Alveolata</taxon>
        <taxon>Ciliophora</taxon>
        <taxon>Intramacronucleata</taxon>
        <taxon>Spirotrichea</taxon>
        <taxon>Stichotrichia</taxon>
        <taxon>Sporadotrichida</taxon>
        <taxon>Halteriidae</taxon>
        <taxon>Halteria</taxon>
    </lineage>
</organism>
<dbReference type="EMBL" id="RRYP01004249">
    <property type="protein sequence ID" value="TNV83025.1"/>
    <property type="molecule type" value="Genomic_DNA"/>
</dbReference>
<keyword evidence="2" id="KW-1185">Reference proteome</keyword>
<protein>
    <submittedName>
        <fullName evidence="1">Uncharacterized protein</fullName>
    </submittedName>
</protein>
<accession>A0A8J8NZ67</accession>
<gene>
    <name evidence="1" type="ORF">FGO68_gene3296</name>
</gene>
<evidence type="ECO:0000313" key="1">
    <source>
        <dbReference type="EMBL" id="TNV83025.1"/>
    </source>
</evidence>
<comment type="caution">
    <text evidence="1">The sequence shown here is derived from an EMBL/GenBank/DDBJ whole genome shotgun (WGS) entry which is preliminary data.</text>
</comment>
<name>A0A8J8NZ67_HALGN</name>